<dbReference type="PANTHER" id="PTHR23327">
    <property type="entry name" value="RING FINGER PROTEIN 127"/>
    <property type="match status" value="1"/>
</dbReference>
<dbReference type="SMART" id="SM00184">
    <property type="entry name" value="RING"/>
    <property type="match status" value="1"/>
</dbReference>
<feature type="compositionally biased region" description="Basic residues" evidence="5">
    <location>
        <begin position="577"/>
        <end position="587"/>
    </location>
</feature>
<gene>
    <name evidence="7" type="ORF">G7Y89_g958</name>
</gene>
<dbReference type="PROSITE" id="PS50089">
    <property type="entry name" value="ZF_RING_2"/>
    <property type="match status" value="1"/>
</dbReference>
<dbReference type="Gene3D" id="3.30.40.10">
    <property type="entry name" value="Zinc/RING finger domain, C3HC4 (zinc finger)"/>
    <property type="match status" value="1"/>
</dbReference>
<feature type="domain" description="RING-type" evidence="6">
    <location>
        <begin position="70"/>
        <end position="111"/>
    </location>
</feature>
<dbReference type="CDD" id="cd16568">
    <property type="entry name" value="RING-HC_ScPSH1-like"/>
    <property type="match status" value="1"/>
</dbReference>
<accession>A0A8H4W9Y7</accession>
<keyword evidence="2 4" id="KW-0863">Zinc-finger</keyword>
<dbReference type="InterPro" id="IPR001841">
    <property type="entry name" value="Znf_RING"/>
</dbReference>
<dbReference type="EMBL" id="JAAMPI010000035">
    <property type="protein sequence ID" value="KAF4637125.1"/>
    <property type="molecule type" value="Genomic_DNA"/>
</dbReference>
<dbReference type="PROSITE" id="PS00518">
    <property type="entry name" value="ZF_RING_1"/>
    <property type="match status" value="1"/>
</dbReference>
<protein>
    <recommendedName>
        <fullName evidence="6">RING-type domain-containing protein</fullName>
    </recommendedName>
</protein>
<evidence type="ECO:0000313" key="8">
    <source>
        <dbReference type="Proteomes" id="UP000566819"/>
    </source>
</evidence>
<dbReference type="InterPro" id="IPR018957">
    <property type="entry name" value="Znf_C3HC4_RING-type"/>
</dbReference>
<dbReference type="PANTHER" id="PTHR23327:SF51">
    <property type="entry name" value="TRANSCRIPTIONAL REGULATOR OF YEAST FORM ADHERENCE 3"/>
    <property type="match status" value="1"/>
</dbReference>
<comment type="caution">
    <text evidence="7">The sequence shown here is derived from an EMBL/GenBank/DDBJ whole genome shotgun (WGS) entry which is preliminary data.</text>
</comment>
<dbReference type="AlphaFoldDB" id="A0A8H4W9Y7"/>
<dbReference type="GO" id="GO:0008270">
    <property type="term" value="F:zinc ion binding"/>
    <property type="evidence" value="ECO:0007669"/>
    <property type="project" value="UniProtKB-KW"/>
</dbReference>
<keyword evidence="1" id="KW-0479">Metal-binding</keyword>
<evidence type="ECO:0000256" key="1">
    <source>
        <dbReference type="ARBA" id="ARBA00022723"/>
    </source>
</evidence>
<evidence type="ECO:0000313" key="7">
    <source>
        <dbReference type="EMBL" id="KAF4637125.1"/>
    </source>
</evidence>
<feature type="region of interest" description="Disordered" evidence="5">
    <location>
        <begin position="30"/>
        <end position="49"/>
    </location>
</feature>
<feature type="compositionally biased region" description="Polar residues" evidence="5">
    <location>
        <begin position="323"/>
        <end position="333"/>
    </location>
</feature>
<dbReference type="InterPro" id="IPR013083">
    <property type="entry name" value="Znf_RING/FYVE/PHD"/>
</dbReference>
<proteinExistence type="predicted"/>
<feature type="region of interest" description="Disordered" evidence="5">
    <location>
        <begin position="271"/>
        <end position="589"/>
    </location>
</feature>
<dbReference type="Pfam" id="PF00097">
    <property type="entry name" value="zf-C3HC4"/>
    <property type="match status" value="1"/>
</dbReference>
<evidence type="ECO:0000256" key="3">
    <source>
        <dbReference type="ARBA" id="ARBA00022833"/>
    </source>
</evidence>
<feature type="compositionally biased region" description="Acidic residues" evidence="5">
    <location>
        <begin position="294"/>
        <end position="303"/>
    </location>
</feature>
<keyword evidence="8" id="KW-1185">Reference proteome</keyword>
<evidence type="ECO:0000259" key="6">
    <source>
        <dbReference type="PROSITE" id="PS50089"/>
    </source>
</evidence>
<evidence type="ECO:0000256" key="5">
    <source>
        <dbReference type="SAM" id="MobiDB-lite"/>
    </source>
</evidence>
<dbReference type="OrthoDB" id="6105938at2759"/>
<dbReference type="InterPro" id="IPR017907">
    <property type="entry name" value="Znf_RING_CS"/>
</dbReference>
<reference evidence="7 8" key="1">
    <citation type="submission" date="2020-03" db="EMBL/GenBank/DDBJ databases">
        <title>Draft Genome Sequence of Cudoniella acicularis.</title>
        <authorList>
            <person name="Buettner E."/>
            <person name="Kellner H."/>
        </authorList>
    </citation>
    <scope>NUCLEOTIDE SEQUENCE [LARGE SCALE GENOMIC DNA]</scope>
    <source>
        <strain evidence="7 8">DSM 108380</strain>
    </source>
</reference>
<feature type="compositionally biased region" description="Polar residues" evidence="5">
    <location>
        <begin position="374"/>
        <end position="384"/>
    </location>
</feature>
<dbReference type="SUPFAM" id="SSF57850">
    <property type="entry name" value="RING/U-box"/>
    <property type="match status" value="1"/>
</dbReference>
<feature type="compositionally biased region" description="Low complexity" evidence="5">
    <location>
        <begin position="363"/>
        <end position="373"/>
    </location>
</feature>
<dbReference type="Proteomes" id="UP000566819">
    <property type="component" value="Unassembled WGS sequence"/>
</dbReference>
<feature type="compositionally biased region" description="Acidic residues" evidence="5">
    <location>
        <begin position="424"/>
        <end position="435"/>
    </location>
</feature>
<organism evidence="7 8">
    <name type="scientific">Cudoniella acicularis</name>
    <dbReference type="NCBI Taxonomy" id="354080"/>
    <lineage>
        <taxon>Eukaryota</taxon>
        <taxon>Fungi</taxon>
        <taxon>Dikarya</taxon>
        <taxon>Ascomycota</taxon>
        <taxon>Pezizomycotina</taxon>
        <taxon>Leotiomycetes</taxon>
        <taxon>Helotiales</taxon>
        <taxon>Tricladiaceae</taxon>
        <taxon>Cudoniella</taxon>
    </lineage>
</organism>
<keyword evidence="3" id="KW-0862">Zinc</keyword>
<feature type="region of interest" description="Disordered" evidence="5">
    <location>
        <begin position="652"/>
        <end position="685"/>
    </location>
</feature>
<evidence type="ECO:0000256" key="2">
    <source>
        <dbReference type="ARBA" id="ARBA00022771"/>
    </source>
</evidence>
<name>A0A8H4W9Y7_9HELO</name>
<sequence length="685" mass="75928">MAPPITSPSSNTLKKSGALAAVPAGTFSSREATPIAARPGSRQPKTSRGDTELASIFKADLTNIRNLVTCSICDQLLYEPWTLGCGHTYCYSCLCNWFVPNRRKKTCPECRTRVKQMPAPAFLVKQLVEVFMKRGELMPSDESIDQHKQRRAEEVADVDRDRNGPEGLFKGTFPATSGELYRDDVDGGVMRCPYCHFEHEGGPQCQNCGEPLDDEGYDFSDLDDDAELDDLDALSLDLDVEVETEFEEMHGHHFMDMPPFVHPFVHFHHHHHHHGHDEATEQSDISNSDASELNSDDDDEDDGSSLAEFVAPDDEEPIRGPGRQSNNRSSQRQPIEISDDESDEGGAVSNRIPRRRARVVIGSSSPSPSIASALTVTDSGTNDSDVGDMNSEAEMLRHAGWSPLDQGGDSDVEDQFQFRHGYGYEEDQTSDDNSDTETMVGNGVSDDEGDDRSREEMSETPTYGGGYPPYIPHEHAPNNYASLGEEPDDADSETGYSSVYDQDGDTEMSTSPRAGRGVSIDTDGYGNSLSDYPDESRSSRSISRGTDADLETNQNLGVASEIHEIDDDSEDCPIRPPPRRLPRRYHPNARVQQYDPRISMIFAEHQQSMRGAQSHQVGLDELDNEVRRVEPASRARRMTAYRAQPARRVDLLRSSRSPSATRVIASSGRASRPPRHYNFGRGYGN</sequence>
<feature type="compositionally biased region" description="Basic and acidic residues" evidence="5">
    <location>
        <begin position="144"/>
        <end position="164"/>
    </location>
</feature>
<feature type="region of interest" description="Disordered" evidence="5">
    <location>
        <begin position="141"/>
        <end position="169"/>
    </location>
</feature>
<evidence type="ECO:0000256" key="4">
    <source>
        <dbReference type="PROSITE-ProRule" id="PRU00175"/>
    </source>
</evidence>